<keyword evidence="2" id="KW-0805">Transcription regulation</keyword>
<evidence type="ECO:0000313" key="6">
    <source>
        <dbReference type="EMBL" id="MYM56377.1"/>
    </source>
</evidence>
<dbReference type="InterPro" id="IPR036388">
    <property type="entry name" value="WH-like_DNA-bd_sf"/>
</dbReference>
<evidence type="ECO:0000313" key="7">
    <source>
        <dbReference type="Proteomes" id="UP000479043"/>
    </source>
</evidence>
<dbReference type="GO" id="GO:0003700">
    <property type="term" value="F:DNA-binding transcription factor activity"/>
    <property type="evidence" value="ECO:0007669"/>
    <property type="project" value="InterPro"/>
</dbReference>
<dbReference type="Gene3D" id="1.10.10.10">
    <property type="entry name" value="Winged helix-like DNA-binding domain superfamily/Winged helix DNA-binding domain"/>
    <property type="match status" value="1"/>
</dbReference>
<dbReference type="Pfam" id="PF03466">
    <property type="entry name" value="LysR_substrate"/>
    <property type="match status" value="1"/>
</dbReference>
<comment type="caution">
    <text evidence="6">The sequence shown here is derived from an EMBL/GenBank/DDBJ whole genome shotgun (WGS) entry which is preliminary data.</text>
</comment>
<evidence type="ECO:0000256" key="2">
    <source>
        <dbReference type="ARBA" id="ARBA00023015"/>
    </source>
</evidence>
<keyword evidence="3" id="KW-0238">DNA-binding</keyword>
<organism evidence="6 7">
    <name type="scientific">Thalassovita mangrovi</name>
    <dbReference type="NCBI Taxonomy" id="2692236"/>
    <lineage>
        <taxon>Bacteria</taxon>
        <taxon>Pseudomonadati</taxon>
        <taxon>Pseudomonadota</taxon>
        <taxon>Alphaproteobacteria</taxon>
        <taxon>Rhodobacterales</taxon>
        <taxon>Roseobacteraceae</taxon>
        <taxon>Thalassovita</taxon>
    </lineage>
</organism>
<dbReference type="PANTHER" id="PTHR30419">
    <property type="entry name" value="HTH-TYPE TRANSCRIPTIONAL REGULATOR YBHD"/>
    <property type="match status" value="1"/>
</dbReference>
<comment type="similarity">
    <text evidence="1">Belongs to the LysR transcriptional regulatory family.</text>
</comment>
<dbReference type="EMBL" id="WWEN01000005">
    <property type="protein sequence ID" value="MYM56377.1"/>
    <property type="molecule type" value="Genomic_DNA"/>
</dbReference>
<proteinExistence type="inferred from homology"/>
<dbReference type="InterPro" id="IPR050950">
    <property type="entry name" value="HTH-type_LysR_regulators"/>
</dbReference>
<sequence length="301" mass="33113">MHSIFLRYFDEVARHGSIRKAAAVLNVSSTSVNRKINSTEDRLGVRLFDRTPDGVELTSIGSIVLEHCRRTLHDYERTKVLIDEMRDLRTGHIHIDAVDSIAFSIMPQVLETFQKTYPEISIALKVSPPADVMEAVATGAANVGIGFTHEPHPEVRVVSEKAAPIGIILKPDHPLAERPSVTIEDIIGYRLVRTIDARGRTSLVDQVISTLASPLTTHVFTDNLFIAKQMILNGTGIGLYTKIGFLDEVQAGSLKFIPLMDKLLSDVRIGILIPASSGIDPAKRLICDIVERALKPIQLVS</sequence>
<dbReference type="InterPro" id="IPR000847">
    <property type="entry name" value="LysR_HTH_N"/>
</dbReference>
<protein>
    <submittedName>
        <fullName evidence="6">LysR family transcriptional regulator</fullName>
    </submittedName>
</protein>
<evidence type="ECO:0000256" key="1">
    <source>
        <dbReference type="ARBA" id="ARBA00009437"/>
    </source>
</evidence>
<accession>A0A6L8LJU7</accession>
<dbReference type="InterPro" id="IPR005119">
    <property type="entry name" value="LysR_subst-bd"/>
</dbReference>
<keyword evidence="7" id="KW-1185">Reference proteome</keyword>
<dbReference type="InterPro" id="IPR036390">
    <property type="entry name" value="WH_DNA-bd_sf"/>
</dbReference>
<evidence type="ECO:0000259" key="5">
    <source>
        <dbReference type="PROSITE" id="PS50931"/>
    </source>
</evidence>
<dbReference type="PANTHER" id="PTHR30419:SF8">
    <property type="entry name" value="NITROGEN ASSIMILATION TRANSCRIPTIONAL ACTIVATOR-RELATED"/>
    <property type="match status" value="1"/>
</dbReference>
<dbReference type="AlphaFoldDB" id="A0A6L8LJU7"/>
<keyword evidence="4" id="KW-0804">Transcription</keyword>
<dbReference type="Proteomes" id="UP000479043">
    <property type="component" value="Unassembled WGS sequence"/>
</dbReference>
<feature type="domain" description="HTH lysR-type" evidence="5">
    <location>
        <begin position="1"/>
        <end position="58"/>
    </location>
</feature>
<name>A0A6L8LJU7_9RHOB</name>
<evidence type="ECO:0000256" key="3">
    <source>
        <dbReference type="ARBA" id="ARBA00023125"/>
    </source>
</evidence>
<reference evidence="6 7" key="1">
    <citation type="submission" date="2020-01" db="EMBL/GenBank/DDBJ databases">
        <authorList>
            <person name="Chen S."/>
        </authorList>
    </citation>
    <scope>NUCLEOTIDE SEQUENCE [LARGE SCALE GENOMIC DNA]</scope>
    <source>
        <strain evidence="6 7">GS-10</strain>
    </source>
</reference>
<dbReference type="RefSeq" id="WP_160974277.1">
    <property type="nucleotide sequence ID" value="NZ_WWEN01000005.1"/>
</dbReference>
<gene>
    <name evidence="6" type="ORF">GR167_13745</name>
</gene>
<dbReference type="Gene3D" id="3.40.190.10">
    <property type="entry name" value="Periplasmic binding protein-like II"/>
    <property type="match status" value="2"/>
</dbReference>
<dbReference type="GO" id="GO:0003677">
    <property type="term" value="F:DNA binding"/>
    <property type="evidence" value="ECO:0007669"/>
    <property type="project" value="UniProtKB-KW"/>
</dbReference>
<evidence type="ECO:0000256" key="4">
    <source>
        <dbReference type="ARBA" id="ARBA00023163"/>
    </source>
</evidence>
<dbReference type="PROSITE" id="PS50931">
    <property type="entry name" value="HTH_LYSR"/>
    <property type="match status" value="1"/>
</dbReference>
<dbReference type="GO" id="GO:0005829">
    <property type="term" value="C:cytosol"/>
    <property type="evidence" value="ECO:0007669"/>
    <property type="project" value="TreeGrafter"/>
</dbReference>
<dbReference type="SUPFAM" id="SSF46785">
    <property type="entry name" value="Winged helix' DNA-binding domain"/>
    <property type="match status" value="1"/>
</dbReference>
<dbReference type="SUPFAM" id="SSF53850">
    <property type="entry name" value="Periplasmic binding protein-like II"/>
    <property type="match status" value="1"/>
</dbReference>
<dbReference type="Pfam" id="PF00126">
    <property type="entry name" value="HTH_1"/>
    <property type="match status" value="1"/>
</dbReference>